<feature type="region of interest" description="Disordered" evidence="1">
    <location>
        <begin position="157"/>
        <end position="184"/>
    </location>
</feature>
<accession>F4S514</accession>
<dbReference type="AlphaFoldDB" id="F4S514"/>
<feature type="compositionally biased region" description="Polar residues" evidence="1">
    <location>
        <begin position="17"/>
        <end position="26"/>
    </location>
</feature>
<reference evidence="3" key="1">
    <citation type="journal article" date="2011" name="Proc. Natl. Acad. Sci. U.S.A.">
        <title>Obligate biotrophy features unraveled by the genomic analysis of rust fungi.</title>
        <authorList>
            <person name="Duplessis S."/>
            <person name="Cuomo C.A."/>
            <person name="Lin Y.-C."/>
            <person name="Aerts A."/>
            <person name="Tisserant E."/>
            <person name="Veneault-Fourrey C."/>
            <person name="Joly D.L."/>
            <person name="Hacquard S."/>
            <person name="Amselem J."/>
            <person name="Cantarel B.L."/>
            <person name="Chiu R."/>
            <person name="Coutinho P.M."/>
            <person name="Feau N."/>
            <person name="Field M."/>
            <person name="Frey P."/>
            <person name="Gelhaye E."/>
            <person name="Goldberg J."/>
            <person name="Grabherr M.G."/>
            <person name="Kodira C.D."/>
            <person name="Kohler A."/>
            <person name="Kuees U."/>
            <person name="Lindquist E.A."/>
            <person name="Lucas S.M."/>
            <person name="Mago R."/>
            <person name="Mauceli E."/>
            <person name="Morin E."/>
            <person name="Murat C."/>
            <person name="Pangilinan J.L."/>
            <person name="Park R."/>
            <person name="Pearson M."/>
            <person name="Quesneville H."/>
            <person name="Rouhier N."/>
            <person name="Sakthikumar S."/>
            <person name="Salamov A.A."/>
            <person name="Schmutz J."/>
            <person name="Selles B."/>
            <person name="Shapiro H."/>
            <person name="Tanguay P."/>
            <person name="Tuskan G.A."/>
            <person name="Henrissat B."/>
            <person name="Van de Peer Y."/>
            <person name="Rouze P."/>
            <person name="Ellis J.G."/>
            <person name="Dodds P.N."/>
            <person name="Schein J.E."/>
            <person name="Zhong S."/>
            <person name="Hamelin R.C."/>
            <person name="Grigoriev I.V."/>
            <person name="Szabo L.J."/>
            <person name="Martin F."/>
        </authorList>
    </citation>
    <scope>NUCLEOTIDE SEQUENCE [LARGE SCALE GENOMIC DNA]</scope>
    <source>
        <strain evidence="3">98AG31 / pathotype 3-4-7</strain>
    </source>
</reference>
<proteinExistence type="predicted"/>
<dbReference type="Proteomes" id="UP000001072">
    <property type="component" value="Unassembled WGS sequence"/>
</dbReference>
<feature type="compositionally biased region" description="Basic and acidic residues" evidence="1">
    <location>
        <begin position="157"/>
        <end position="167"/>
    </location>
</feature>
<dbReference type="GeneID" id="18936669"/>
<dbReference type="OrthoDB" id="2509466at2759"/>
<evidence type="ECO:0000313" key="2">
    <source>
        <dbReference type="EMBL" id="EGG00238.1"/>
    </source>
</evidence>
<evidence type="ECO:0000313" key="3">
    <source>
        <dbReference type="Proteomes" id="UP000001072"/>
    </source>
</evidence>
<dbReference type="EMBL" id="GL883149">
    <property type="protein sequence ID" value="EGG00238.1"/>
    <property type="molecule type" value="Genomic_DNA"/>
</dbReference>
<keyword evidence="3" id="KW-1185">Reference proteome</keyword>
<dbReference type="VEuPathDB" id="FungiDB:MELLADRAFT_93722"/>
<protein>
    <submittedName>
        <fullName evidence="2">Uncharacterized protein</fullName>
    </submittedName>
</protein>
<organism evidence="3">
    <name type="scientific">Melampsora larici-populina (strain 98AG31 / pathotype 3-4-7)</name>
    <name type="common">Poplar leaf rust fungus</name>
    <dbReference type="NCBI Taxonomy" id="747676"/>
    <lineage>
        <taxon>Eukaryota</taxon>
        <taxon>Fungi</taxon>
        <taxon>Dikarya</taxon>
        <taxon>Basidiomycota</taxon>
        <taxon>Pucciniomycotina</taxon>
        <taxon>Pucciniomycetes</taxon>
        <taxon>Pucciniales</taxon>
        <taxon>Melampsoraceae</taxon>
        <taxon>Melampsora</taxon>
    </lineage>
</organism>
<dbReference type="RefSeq" id="XP_007416437.1">
    <property type="nucleotide sequence ID" value="XM_007416375.1"/>
</dbReference>
<evidence type="ECO:0000256" key="1">
    <source>
        <dbReference type="SAM" id="MobiDB-lite"/>
    </source>
</evidence>
<feature type="compositionally biased region" description="Acidic residues" evidence="1">
    <location>
        <begin position="168"/>
        <end position="178"/>
    </location>
</feature>
<dbReference type="HOGENOM" id="CLU_1468497_0_0_1"/>
<feature type="region of interest" description="Disordered" evidence="1">
    <location>
        <begin position="1"/>
        <end position="26"/>
    </location>
</feature>
<name>F4S514_MELLP</name>
<dbReference type="InParanoid" id="F4S514"/>
<sequence>MATSWNPDTRNEKGQWEMQSSSSDDWTSLTNTKWKLLEHFVRHITQSDLKTKPTRTKKPQASDLLKSQLTAKLNDLVRQYLKPPFNHLDCHPKTASSHLTLKGRTFKGNTRMEVIQHANSRMTEALLATAFEKMAARTHQMWVDDINDGYYVVVKQADPKESNKDPIPDEDDNNIVDQEAEKEH</sequence>
<gene>
    <name evidence="2" type="ORF">MELLADRAFT_93722</name>
</gene>
<dbReference type="KEGG" id="mlr:MELLADRAFT_93722"/>